<dbReference type="Proteomes" id="UP000676776">
    <property type="component" value="Unassembled WGS sequence"/>
</dbReference>
<keyword evidence="1" id="KW-0732">Signal</keyword>
<feature type="chain" id="PRO_5046110486" evidence="1">
    <location>
        <begin position="20"/>
        <end position="504"/>
    </location>
</feature>
<dbReference type="EMBL" id="JAGEVF010000001">
    <property type="protein sequence ID" value="MBO3115110.1"/>
    <property type="molecule type" value="Genomic_DNA"/>
</dbReference>
<organism evidence="3 4">
    <name type="scientific">Winogradskyella pelagia</name>
    <dbReference type="NCBI Taxonomy" id="2819984"/>
    <lineage>
        <taxon>Bacteria</taxon>
        <taxon>Pseudomonadati</taxon>
        <taxon>Bacteroidota</taxon>
        <taxon>Flavobacteriia</taxon>
        <taxon>Flavobacteriales</taxon>
        <taxon>Flavobacteriaceae</taxon>
        <taxon>Winogradskyella</taxon>
    </lineage>
</organism>
<evidence type="ECO:0000259" key="2">
    <source>
        <dbReference type="Pfam" id="PF03572"/>
    </source>
</evidence>
<reference evidence="3 4" key="1">
    <citation type="submission" date="2021-03" db="EMBL/GenBank/DDBJ databases">
        <title>Winogradskyella sp. nov., isolated from costal sediment.</title>
        <authorList>
            <person name="Gao C."/>
        </authorList>
    </citation>
    <scope>NUCLEOTIDE SEQUENCE [LARGE SCALE GENOMIC DNA]</scope>
    <source>
        <strain evidence="3 4">DF17</strain>
    </source>
</reference>
<name>A0ABS3SXB2_9FLAO</name>
<dbReference type="InterPro" id="IPR005151">
    <property type="entry name" value="Tail-specific_protease"/>
</dbReference>
<feature type="signal peptide" evidence="1">
    <location>
        <begin position="1"/>
        <end position="19"/>
    </location>
</feature>
<gene>
    <name evidence="3" type="ORF">J4050_00020</name>
</gene>
<dbReference type="SUPFAM" id="SSF52096">
    <property type="entry name" value="ClpP/crotonase"/>
    <property type="match status" value="1"/>
</dbReference>
<evidence type="ECO:0000313" key="3">
    <source>
        <dbReference type="EMBL" id="MBO3115110.1"/>
    </source>
</evidence>
<protein>
    <submittedName>
        <fullName evidence="3">Peptidase</fullName>
    </submittedName>
</protein>
<dbReference type="Gene3D" id="3.90.226.10">
    <property type="entry name" value="2-enoyl-CoA Hydratase, Chain A, domain 1"/>
    <property type="match status" value="1"/>
</dbReference>
<accession>A0ABS3SXB2</accession>
<sequence>MTKSVITFLFIVSVFMAFGQSVDQPFAQKKMKKDLEVFKDIRLKANSGLYKYRTKKQIDSLYIWAENEIDKASIYRDFYNIICKLTDFEGSLHNSTSLPSKFRKSLREESYGYFPYPIKWIEGKWRINFDKGNIPLGAEIISINNEKIYDIITNLYKYYTTDGVNTTGKRIGIDISFSKYYRFNYGLKDEFIIEYKTIHSNEIKKTSLSSVAYKDFYKNVNKRYSKPFDYVNHKDWKENETYTYEMANKHTGILTVNDFGLGNEENPKHLKYVSFLDSVFTSLKHHNIKNLIVDVRYNGGGDDPNDLVTYSYLTQRNFQENKRAWISFEKIPLLRYIDFWLPKFLRPLFVGSYNKDFKEEFPLEKNGKFCQDENSADHFVRIPNKNAFTGNIYLLISPRVASAGSLFAAMVNGNKNTTSIGEETMGGYYGHNGHTPLAYKLPKSKIVVYFSVVNLEQDVPKKSNQYYNRGIIPDIEVSQSLADFLIHEDTQLNYVLKLIENKDK</sequence>
<proteinExistence type="predicted"/>
<feature type="domain" description="Tail specific protease" evidence="2">
    <location>
        <begin position="251"/>
        <end position="477"/>
    </location>
</feature>
<dbReference type="InterPro" id="IPR029045">
    <property type="entry name" value="ClpP/crotonase-like_dom_sf"/>
</dbReference>
<evidence type="ECO:0000313" key="4">
    <source>
        <dbReference type="Proteomes" id="UP000676776"/>
    </source>
</evidence>
<evidence type="ECO:0000256" key="1">
    <source>
        <dbReference type="SAM" id="SignalP"/>
    </source>
</evidence>
<keyword evidence="4" id="KW-1185">Reference proteome</keyword>
<comment type="caution">
    <text evidence="3">The sequence shown here is derived from an EMBL/GenBank/DDBJ whole genome shotgun (WGS) entry which is preliminary data.</text>
</comment>
<dbReference type="Pfam" id="PF03572">
    <property type="entry name" value="Peptidase_S41"/>
    <property type="match status" value="1"/>
</dbReference>